<organism evidence="1 2">
    <name type="scientific">Streptomyces scopuliridis</name>
    <dbReference type="NCBI Taxonomy" id="452529"/>
    <lineage>
        <taxon>Bacteria</taxon>
        <taxon>Bacillati</taxon>
        <taxon>Actinomycetota</taxon>
        <taxon>Actinomycetes</taxon>
        <taxon>Kitasatosporales</taxon>
        <taxon>Streptomycetaceae</taxon>
        <taxon>Streptomyces</taxon>
    </lineage>
</organism>
<dbReference type="Proteomes" id="UP001348369">
    <property type="component" value="Chromosome"/>
</dbReference>
<proteinExistence type="predicted"/>
<protein>
    <submittedName>
        <fullName evidence="1">Uncharacterized protein</fullName>
    </submittedName>
</protein>
<gene>
    <name evidence="1" type="ORF">OG835_17565</name>
</gene>
<evidence type="ECO:0000313" key="2">
    <source>
        <dbReference type="Proteomes" id="UP001348369"/>
    </source>
</evidence>
<reference evidence="1" key="1">
    <citation type="submission" date="2022-10" db="EMBL/GenBank/DDBJ databases">
        <title>The complete genomes of actinobacterial strains from the NBC collection.</title>
        <authorList>
            <person name="Joergensen T.S."/>
            <person name="Alvarez Arevalo M."/>
            <person name="Sterndorff E.B."/>
            <person name="Faurdal D."/>
            <person name="Vuksanovic O."/>
            <person name="Mourched A.-S."/>
            <person name="Charusanti P."/>
            <person name="Shaw S."/>
            <person name="Blin K."/>
            <person name="Weber T."/>
        </authorList>
    </citation>
    <scope>NUCLEOTIDE SEQUENCE</scope>
    <source>
        <strain evidence="1">NBC 01771</strain>
    </source>
</reference>
<accession>A0ACD4ZKC2</accession>
<evidence type="ECO:0000313" key="1">
    <source>
        <dbReference type="EMBL" id="WSB98653.1"/>
    </source>
</evidence>
<keyword evidence="2" id="KW-1185">Reference proteome</keyword>
<dbReference type="EMBL" id="CP109109">
    <property type="protein sequence ID" value="WSB98653.1"/>
    <property type="molecule type" value="Genomic_DNA"/>
</dbReference>
<name>A0ACD4ZKC2_9ACTN</name>
<sequence>MGALATLLAGDRRLRALCTRLGERQLAVPAEKLPAFRKALLGLGYPLA</sequence>